<evidence type="ECO:0000256" key="1">
    <source>
        <dbReference type="SAM" id="MobiDB-lite"/>
    </source>
</evidence>
<dbReference type="AlphaFoldDB" id="A0AAV7SJV9"/>
<organism evidence="2 3">
    <name type="scientific">Pleurodeles waltl</name>
    <name type="common">Iberian ribbed newt</name>
    <dbReference type="NCBI Taxonomy" id="8319"/>
    <lineage>
        <taxon>Eukaryota</taxon>
        <taxon>Metazoa</taxon>
        <taxon>Chordata</taxon>
        <taxon>Craniata</taxon>
        <taxon>Vertebrata</taxon>
        <taxon>Euteleostomi</taxon>
        <taxon>Amphibia</taxon>
        <taxon>Batrachia</taxon>
        <taxon>Caudata</taxon>
        <taxon>Salamandroidea</taxon>
        <taxon>Salamandridae</taxon>
        <taxon>Pleurodelinae</taxon>
        <taxon>Pleurodeles</taxon>
    </lineage>
</organism>
<reference evidence="2" key="1">
    <citation type="journal article" date="2022" name="bioRxiv">
        <title>Sequencing and chromosome-scale assembly of the giantPleurodeles waltlgenome.</title>
        <authorList>
            <person name="Brown T."/>
            <person name="Elewa A."/>
            <person name="Iarovenko S."/>
            <person name="Subramanian E."/>
            <person name="Araus A.J."/>
            <person name="Petzold A."/>
            <person name="Susuki M."/>
            <person name="Suzuki K.-i.T."/>
            <person name="Hayashi T."/>
            <person name="Toyoda A."/>
            <person name="Oliveira C."/>
            <person name="Osipova E."/>
            <person name="Leigh N.D."/>
            <person name="Simon A."/>
            <person name="Yun M.H."/>
        </authorList>
    </citation>
    <scope>NUCLEOTIDE SEQUENCE</scope>
    <source>
        <strain evidence="2">20211129_DDA</strain>
        <tissue evidence="2">Liver</tissue>
    </source>
</reference>
<evidence type="ECO:0000313" key="3">
    <source>
        <dbReference type="Proteomes" id="UP001066276"/>
    </source>
</evidence>
<name>A0AAV7SJV9_PLEWA</name>
<gene>
    <name evidence="2" type="ORF">NDU88_004770</name>
</gene>
<protein>
    <submittedName>
        <fullName evidence="2">Uncharacterized protein</fullName>
    </submittedName>
</protein>
<sequence length="87" mass="9361">MPPETDITGQHARAAVYVILLPRVSRSCGDKIGLSKLEPCNRPIPRQRRTGENQAGQDWEGHHSSSTSTAEALGNDAMRSPPALAEA</sequence>
<proteinExistence type="predicted"/>
<dbReference type="EMBL" id="JANPWB010000008">
    <property type="protein sequence ID" value="KAJ1164330.1"/>
    <property type="molecule type" value="Genomic_DNA"/>
</dbReference>
<comment type="caution">
    <text evidence="2">The sequence shown here is derived from an EMBL/GenBank/DDBJ whole genome shotgun (WGS) entry which is preliminary data.</text>
</comment>
<dbReference type="Proteomes" id="UP001066276">
    <property type="component" value="Chromosome 4_2"/>
</dbReference>
<keyword evidence="3" id="KW-1185">Reference proteome</keyword>
<accession>A0AAV7SJV9</accession>
<feature type="region of interest" description="Disordered" evidence="1">
    <location>
        <begin position="32"/>
        <end position="87"/>
    </location>
</feature>
<evidence type="ECO:0000313" key="2">
    <source>
        <dbReference type="EMBL" id="KAJ1164330.1"/>
    </source>
</evidence>